<proteinExistence type="predicted"/>
<gene>
    <name evidence="2" type="ORF">TTAC_LOCUS1675</name>
</gene>
<dbReference type="Gene3D" id="1.10.238.10">
    <property type="entry name" value="EF-hand"/>
    <property type="match status" value="1"/>
</dbReference>
<protein>
    <submittedName>
        <fullName evidence="2">Uncharacterized protein</fullName>
    </submittedName>
</protein>
<reference evidence="2 3" key="1">
    <citation type="submission" date="2018-11" db="EMBL/GenBank/DDBJ databases">
        <authorList>
            <consortium name="Pathogen Informatics"/>
        </authorList>
    </citation>
    <scope>NUCLEOTIDE SEQUENCE [LARGE SCALE GENOMIC DNA]</scope>
</reference>
<feature type="region of interest" description="Disordered" evidence="1">
    <location>
        <begin position="37"/>
        <end position="60"/>
    </location>
</feature>
<dbReference type="Proteomes" id="UP000274429">
    <property type="component" value="Unassembled WGS sequence"/>
</dbReference>
<organism evidence="2 3">
    <name type="scientific">Hydatigena taeniaeformis</name>
    <name type="common">Feline tapeworm</name>
    <name type="synonym">Taenia taeniaeformis</name>
    <dbReference type="NCBI Taxonomy" id="6205"/>
    <lineage>
        <taxon>Eukaryota</taxon>
        <taxon>Metazoa</taxon>
        <taxon>Spiralia</taxon>
        <taxon>Lophotrochozoa</taxon>
        <taxon>Platyhelminthes</taxon>
        <taxon>Cestoda</taxon>
        <taxon>Eucestoda</taxon>
        <taxon>Cyclophyllidea</taxon>
        <taxon>Taeniidae</taxon>
        <taxon>Hydatigera</taxon>
    </lineage>
</organism>
<name>A0A3P7EQ17_HYDTA</name>
<dbReference type="AlphaFoldDB" id="A0A3P7EQ17"/>
<sequence length="60" mass="6210">MSLSEFSVAMHLVVLHRNGVMLPAQLPNSLLLIATSSALSVPPPPPSSPHPSSSTHNASV</sequence>
<accession>A0A3P7EQ17</accession>
<evidence type="ECO:0000256" key="1">
    <source>
        <dbReference type="SAM" id="MobiDB-lite"/>
    </source>
</evidence>
<evidence type="ECO:0000313" key="2">
    <source>
        <dbReference type="EMBL" id="VDM18379.1"/>
    </source>
</evidence>
<dbReference type="EMBL" id="UYWX01000441">
    <property type="protein sequence ID" value="VDM18379.1"/>
    <property type="molecule type" value="Genomic_DNA"/>
</dbReference>
<keyword evidence="3" id="KW-1185">Reference proteome</keyword>
<evidence type="ECO:0000313" key="3">
    <source>
        <dbReference type="Proteomes" id="UP000274429"/>
    </source>
</evidence>